<dbReference type="SUPFAM" id="SSF51556">
    <property type="entry name" value="Metallo-dependent hydrolases"/>
    <property type="match status" value="1"/>
</dbReference>
<dbReference type="CDD" id="cd01292">
    <property type="entry name" value="metallo-dependent_hydrolases"/>
    <property type="match status" value="1"/>
</dbReference>
<dbReference type="STRING" id="1120996.SAMN02746066_01917"/>
<evidence type="ECO:0000259" key="1">
    <source>
        <dbReference type="Pfam" id="PF04909"/>
    </source>
</evidence>
<dbReference type="InterPro" id="IPR006680">
    <property type="entry name" value="Amidohydro-rel"/>
</dbReference>
<accession>A0A1M7IK94</accession>
<dbReference type="Gene3D" id="3.20.20.140">
    <property type="entry name" value="Metal-dependent hydrolases"/>
    <property type="match status" value="1"/>
</dbReference>
<proteinExistence type="predicted"/>
<dbReference type="RefSeq" id="WP_073286645.1">
    <property type="nucleotide sequence ID" value="NZ_FRCP01000009.1"/>
</dbReference>
<name>A0A1M7IK94_9FIRM</name>
<feature type="domain" description="Amidohydrolase-related" evidence="1">
    <location>
        <begin position="3"/>
        <end position="267"/>
    </location>
</feature>
<evidence type="ECO:0000313" key="2">
    <source>
        <dbReference type="EMBL" id="SHM41151.1"/>
    </source>
</evidence>
<reference evidence="2 3" key="1">
    <citation type="submission" date="2016-11" db="EMBL/GenBank/DDBJ databases">
        <authorList>
            <person name="Jaros S."/>
            <person name="Januszkiewicz K."/>
            <person name="Wedrychowicz H."/>
        </authorList>
    </citation>
    <scope>NUCLEOTIDE SEQUENCE [LARGE SCALE GENOMIC DNA]</scope>
    <source>
        <strain evidence="2 3">DSM 15930</strain>
    </source>
</reference>
<evidence type="ECO:0000313" key="3">
    <source>
        <dbReference type="Proteomes" id="UP000184038"/>
    </source>
</evidence>
<sequence length="273" mass="31489">MIIDTHVHIGDDRRFVLTEEMVMESMIKYNIDYSVVSNIEGVEFDGDLKEIPGRLQITQKDVFERTLRFAKKHSKYIGVMPWIKPHTETVDEDFLRLMEENQSLIHGIKLHSFHSKTAMDADCVKPYIELARKYDIPMTCHTGGCEEADPIHVYNAAKANPDVRFVMVHMGLGTDNQKAINLMEDAENLYADTTWVPMETTIKVMERYGSKRIVFGSDSPVDGMDTYYCNPKGEPSLYQDYFNKLEDIIGKVAYEDLMYRNAIKIFNISDKCE</sequence>
<gene>
    <name evidence="2" type="ORF">SAMN02746066_01917</name>
</gene>
<dbReference type="GO" id="GO:0016787">
    <property type="term" value="F:hydrolase activity"/>
    <property type="evidence" value="ECO:0007669"/>
    <property type="project" value="InterPro"/>
</dbReference>
<dbReference type="InterPro" id="IPR032466">
    <property type="entry name" value="Metal_Hydrolase"/>
</dbReference>
<protein>
    <recommendedName>
        <fullName evidence="1">Amidohydrolase-related domain-containing protein</fullName>
    </recommendedName>
</protein>
<organism evidence="2 3">
    <name type="scientific">Anaerosporobacter mobilis DSM 15930</name>
    <dbReference type="NCBI Taxonomy" id="1120996"/>
    <lineage>
        <taxon>Bacteria</taxon>
        <taxon>Bacillati</taxon>
        <taxon>Bacillota</taxon>
        <taxon>Clostridia</taxon>
        <taxon>Lachnospirales</taxon>
        <taxon>Lachnospiraceae</taxon>
        <taxon>Anaerosporobacter</taxon>
    </lineage>
</organism>
<dbReference type="Pfam" id="PF04909">
    <property type="entry name" value="Amidohydro_2"/>
    <property type="match status" value="1"/>
</dbReference>
<dbReference type="Proteomes" id="UP000184038">
    <property type="component" value="Unassembled WGS sequence"/>
</dbReference>
<dbReference type="EMBL" id="FRCP01000009">
    <property type="protein sequence ID" value="SHM41151.1"/>
    <property type="molecule type" value="Genomic_DNA"/>
</dbReference>
<dbReference type="AlphaFoldDB" id="A0A1M7IK94"/>
<keyword evidence="3" id="KW-1185">Reference proteome</keyword>